<name>A0ABR6BVF1_9PSEU</name>
<dbReference type="RefSeq" id="WP_182840121.1">
    <property type="nucleotide sequence ID" value="NZ_JACJID010000007.1"/>
</dbReference>
<keyword evidence="4" id="KW-1185">Reference proteome</keyword>
<evidence type="ECO:0000313" key="3">
    <source>
        <dbReference type="EMBL" id="MBA8930886.1"/>
    </source>
</evidence>
<keyword evidence="2" id="KW-1133">Transmembrane helix</keyword>
<dbReference type="EMBL" id="JACJID010000007">
    <property type="protein sequence ID" value="MBA8930886.1"/>
    <property type="molecule type" value="Genomic_DNA"/>
</dbReference>
<evidence type="ECO:0000256" key="2">
    <source>
        <dbReference type="SAM" id="Phobius"/>
    </source>
</evidence>
<evidence type="ECO:0000256" key="1">
    <source>
        <dbReference type="SAM" id="MobiDB-lite"/>
    </source>
</evidence>
<dbReference type="Proteomes" id="UP000517916">
    <property type="component" value="Unassembled WGS sequence"/>
</dbReference>
<reference evidence="3 4" key="1">
    <citation type="submission" date="2020-08" db="EMBL/GenBank/DDBJ databases">
        <title>Genomic Encyclopedia of Archaeal and Bacterial Type Strains, Phase II (KMG-II): from individual species to whole genera.</title>
        <authorList>
            <person name="Goeker M."/>
        </authorList>
    </citation>
    <scope>NUCLEOTIDE SEQUENCE [LARGE SCALE GENOMIC DNA]</scope>
    <source>
        <strain evidence="3 4">DSM 43850</strain>
    </source>
</reference>
<feature type="transmembrane region" description="Helical" evidence="2">
    <location>
        <begin position="302"/>
        <end position="327"/>
    </location>
</feature>
<feature type="transmembrane region" description="Helical" evidence="2">
    <location>
        <begin position="372"/>
        <end position="394"/>
    </location>
</feature>
<accession>A0ABR6BVF1</accession>
<proteinExistence type="predicted"/>
<keyword evidence="2" id="KW-0472">Membrane</keyword>
<feature type="region of interest" description="Disordered" evidence="1">
    <location>
        <begin position="397"/>
        <end position="420"/>
    </location>
</feature>
<sequence length="420" mass="43128">MVGVLVRMKLNLVRHSMTSPRARLLVLGAVLGLLLAAGTLAVGATALFSTTVAADLIAAALAVWAVGWLLGPLFAGGGEGDLRPEQFALLPVSPRRLATGLLAAAFAGIGPVITLLAFTALLWLGARLGALPVLVALPAVLAQLVIVVLASRVVVGLLGEVMRSRLGAALVAVPWAVIIAAVCDGGVLLYALGQNSVLTRGFDPWLGSLLRALPSGWGLVSVETAGGTAWPLAFGVLAGMGVLVLALLAVWSVLLGRRTTGALAARARVGGTALGRGLPRTPLGAVVAKELRTWSRDMLRSYYWFFALAFSLALCLLPLVAGLTIYLPWAGSLVAIMAAAVGVNLYSADGSALWISLMTPGVLRADLRGRQLAWLLVVAPTSLVITVLGLALGADPQRRGDRRGRGPHGPAGGVRAAAPA</sequence>
<comment type="caution">
    <text evidence="3">The sequence shown here is derived from an EMBL/GenBank/DDBJ whole genome shotgun (WGS) entry which is preliminary data.</text>
</comment>
<keyword evidence="2" id="KW-0812">Transmembrane</keyword>
<feature type="transmembrane region" description="Helical" evidence="2">
    <location>
        <begin position="53"/>
        <end position="76"/>
    </location>
</feature>
<feature type="transmembrane region" description="Helical" evidence="2">
    <location>
        <begin position="167"/>
        <end position="192"/>
    </location>
</feature>
<organism evidence="3 4">
    <name type="scientific">Kutzneria viridogrisea</name>
    <dbReference type="NCBI Taxonomy" id="47990"/>
    <lineage>
        <taxon>Bacteria</taxon>
        <taxon>Bacillati</taxon>
        <taxon>Actinomycetota</taxon>
        <taxon>Actinomycetes</taxon>
        <taxon>Pseudonocardiales</taxon>
        <taxon>Pseudonocardiaceae</taxon>
        <taxon>Kutzneria</taxon>
    </lineage>
</organism>
<feature type="transmembrane region" description="Helical" evidence="2">
    <location>
        <begin position="97"/>
        <end position="124"/>
    </location>
</feature>
<feature type="transmembrane region" description="Helical" evidence="2">
    <location>
        <begin position="333"/>
        <end position="360"/>
    </location>
</feature>
<protein>
    <submittedName>
        <fullName evidence="3">ABC-2 type transport system permease protein</fullName>
    </submittedName>
</protein>
<feature type="transmembrane region" description="Helical" evidence="2">
    <location>
        <begin position="229"/>
        <end position="256"/>
    </location>
</feature>
<feature type="transmembrane region" description="Helical" evidence="2">
    <location>
        <begin position="130"/>
        <end position="155"/>
    </location>
</feature>
<evidence type="ECO:0000313" key="4">
    <source>
        <dbReference type="Proteomes" id="UP000517916"/>
    </source>
</evidence>
<gene>
    <name evidence="3" type="ORF">BC739_008133</name>
</gene>